<feature type="repeat" description="PPR" evidence="3">
    <location>
        <begin position="240"/>
        <end position="274"/>
    </location>
</feature>
<dbReference type="Pfam" id="PF01535">
    <property type="entry name" value="PPR"/>
    <property type="match status" value="1"/>
</dbReference>
<comment type="caution">
    <text evidence="5">The sequence shown here is derived from an EMBL/GenBank/DDBJ whole genome shotgun (WGS) entry which is preliminary data.</text>
</comment>
<accession>A0A9Q0KAZ3</accession>
<protein>
    <recommendedName>
        <fullName evidence="4">PROP1-like PPR domain-containing protein</fullName>
    </recommendedName>
</protein>
<dbReference type="InterPro" id="IPR033443">
    <property type="entry name" value="PROP1-like_PPR_dom"/>
</dbReference>
<evidence type="ECO:0000256" key="1">
    <source>
        <dbReference type="ARBA" id="ARBA00007626"/>
    </source>
</evidence>
<dbReference type="PANTHER" id="PTHR47939">
    <property type="entry name" value="MEMBRANE-ASSOCIATED SALT-INDUCIBLE PROTEIN-LIKE"/>
    <property type="match status" value="1"/>
</dbReference>
<organism evidence="5 6">
    <name type="scientific">Protea cynaroides</name>
    <dbReference type="NCBI Taxonomy" id="273540"/>
    <lineage>
        <taxon>Eukaryota</taxon>
        <taxon>Viridiplantae</taxon>
        <taxon>Streptophyta</taxon>
        <taxon>Embryophyta</taxon>
        <taxon>Tracheophyta</taxon>
        <taxon>Spermatophyta</taxon>
        <taxon>Magnoliopsida</taxon>
        <taxon>Proteales</taxon>
        <taxon>Proteaceae</taxon>
        <taxon>Protea</taxon>
    </lineage>
</organism>
<dbReference type="InterPro" id="IPR011990">
    <property type="entry name" value="TPR-like_helical_dom_sf"/>
</dbReference>
<dbReference type="Pfam" id="PF13041">
    <property type="entry name" value="PPR_2"/>
    <property type="match status" value="2"/>
</dbReference>
<dbReference type="PANTHER" id="PTHR47939:SF5">
    <property type="entry name" value="PENTACOTRIPEPTIDE-REPEAT REGION OF PRORP DOMAIN-CONTAINING PROTEIN"/>
    <property type="match status" value="1"/>
</dbReference>
<comment type="similarity">
    <text evidence="1">Belongs to the PPR family. P subfamily.</text>
</comment>
<evidence type="ECO:0000313" key="6">
    <source>
        <dbReference type="Proteomes" id="UP001141806"/>
    </source>
</evidence>
<feature type="repeat" description="PPR" evidence="3">
    <location>
        <begin position="169"/>
        <end position="203"/>
    </location>
</feature>
<evidence type="ECO:0000259" key="4">
    <source>
        <dbReference type="Pfam" id="PF17177"/>
    </source>
</evidence>
<sequence length="659" mass="74430">MEIAVLGGGFQHTLTVPSPIVASPAVSPIEKKKRNGFLLTFASTTLNESQLETAHVSPPSTTTVRKTSLTPYSARRAALVYVQKCVDLDPALARSGGVLQVQDLNVILRHFGTLNRWKDVSQLFDWMQKNGKVNIGSYSSYIKFMGRSLNPVKVLEMYNGIRDESMKNNVFVCNSILSCLVRNGKFESSIKLFDQMKRGGLIPDAVTYSTLLAGCIKVKHGYSKALQLIQELEDSALPMDNVIYGTLIAICASSGQSKEAESYFERMKMEGYSPNDFHYSSLLNAYSVDGNHLKADELVNDMKSAGLVPNKVILTTLLKVYVRSGLFEKSRELLSQLEALGYANDEMPYCLLMDGLGKAGHIDEVKSIFYAMKVKDVKSGGYSYSIMISALCRSKLLEEAKQLAREYEARYDKYDLVMSNTLLRAYCRTGEMESVMRMLRKMDELAISPDWNTFYVLIKYFCKEKLYRLAYRMIEDMHKKGHQPDEELCSYLIFHLGKTGASSEAFSVYNMLRYSKRTMWKALHGKILNILVAGGLLKEAYVVAKDNAEVIPRYSLKKFTVTFIKSGNINMVNDVLKAVHTSGLKIDQEVFSIAISRYIEQPEKKELLLKLLQWMMGQGYVVDSTSRNLILKNSHLFGRYLIAEILSKQHQMSKVLRTQ</sequence>
<dbReference type="Pfam" id="PF17177">
    <property type="entry name" value="PPR_long"/>
    <property type="match status" value="1"/>
</dbReference>
<dbReference type="OrthoDB" id="185373at2759"/>
<proteinExistence type="inferred from homology"/>
<evidence type="ECO:0000313" key="5">
    <source>
        <dbReference type="EMBL" id="KAJ4967114.1"/>
    </source>
</evidence>
<feature type="repeat" description="PPR" evidence="3">
    <location>
        <begin position="204"/>
        <end position="239"/>
    </location>
</feature>
<dbReference type="Proteomes" id="UP001141806">
    <property type="component" value="Unassembled WGS sequence"/>
</dbReference>
<gene>
    <name evidence="5" type="ORF">NE237_018963</name>
</gene>
<evidence type="ECO:0000256" key="3">
    <source>
        <dbReference type="PROSITE-ProRule" id="PRU00708"/>
    </source>
</evidence>
<feature type="domain" description="PROP1-like PPR" evidence="4">
    <location>
        <begin position="221"/>
        <end position="365"/>
    </location>
</feature>
<dbReference type="InterPro" id="IPR050667">
    <property type="entry name" value="PPR-containing_protein"/>
</dbReference>
<dbReference type="InterPro" id="IPR002885">
    <property type="entry name" value="PPR_rpt"/>
</dbReference>
<dbReference type="Gene3D" id="1.25.40.10">
    <property type="entry name" value="Tetratricopeptide repeat domain"/>
    <property type="match status" value="4"/>
</dbReference>
<dbReference type="AlphaFoldDB" id="A0A9Q0KAZ3"/>
<dbReference type="PROSITE" id="PS51375">
    <property type="entry name" value="PPR"/>
    <property type="match status" value="7"/>
</dbReference>
<feature type="repeat" description="PPR" evidence="3">
    <location>
        <begin position="345"/>
        <end position="379"/>
    </location>
</feature>
<dbReference type="NCBIfam" id="TIGR00756">
    <property type="entry name" value="PPR"/>
    <property type="match status" value="7"/>
</dbReference>
<feature type="repeat" description="PPR" evidence="3">
    <location>
        <begin position="415"/>
        <end position="449"/>
    </location>
</feature>
<keyword evidence="2" id="KW-0677">Repeat</keyword>
<evidence type="ECO:0000256" key="2">
    <source>
        <dbReference type="ARBA" id="ARBA00022737"/>
    </source>
</evidence>
<feature type="repeat" description="PPR" evidence="3">
    <location>
        <begin position="450"/>
        <end position="484"/>
    </location>
</feature>
<reference evidence="5" key="1">
    <citation type="journal article" date="2023" name="Plant J.">
        <title>The genome of the king protea, Protea cynaroides.</title>
        <authorList>
            <person name="Chang J."/>
            <person name="Duong T.A."/>
            <person name="Schoeman C."/>
            <person name="Ma X."/>
            <person name="Roodt D."/>
            <person name="Barker N."/>
            <person name="Li Z."/>
            <person name="Van de Peer Y."/>
            <person name="Mizrachi E."/>
        </authorList>
    </citation>
    <scope>NUCLEOTIDE SEQUENCE</scope>
    <source>
        <tissue evidence="5">Young leaves</tissue>
    </source>
</reference>
<keyword evidence="6" id="KW-1185">Reference proteome</keyword>
<dbReference type="EMBL" id="JAMYWD010000007">
    <property type="protein sequence ID" value="KAJ4967114.1"/>
    <property type="molecule type" value="Genomic_DNA"/>
</dbReference>
<name>A0A9Q0KAZ3_9MAGN</name>
<feature type="repeat" description="PPR" evidence="3">
    <location>
        <begin position="275"/>
        <end position="309"/>
    </location>
</feature>